<evidence type="ECO:0000313" key="6">
    <source>
        <dbReference type="Proteomes" id="UP000199300"/>
    </source>
</evidence>
<feature type="domain" description="Glycosyl hydrolase family 13 catalytic" evidence="4">
    <location>
        <begin position="12"/>
        <end position="425"/>
    </location>
</feature>
<dbReference type="Pfam" id="PF00128">
    <property type="entry name" value="Alpha-amylase"/>
    <property type="match status" value="1"/>
</dbReference>
<reference evidence="5 6" key="1">
    <citation type="submission" date="2016-10" db="EMBL/GenBank/DDBJ databases">
        <authorList>
            <person name="de Groot N.N."/>
        </authorList>
    </citation>
    <scope>NUCLEOTIDE SEQUENCE [LARGE SCALE GENOMIC DNA]</scope>
    <source>
        <strain evidence="5 6">CGMCC 1.10434</strain>
    </source>
</reference>
<dbReference type="OrthoDB" id="9805159at2"/>
<keyword evidence="3" id="KW-0326">Glycosidase</keyword>
<dbReference type="Gene3D" id="3.20.20.80">
    <property type="entry name" value="Glycosidases"/>
    <property type="match status" value="1"/>
</dbReference>
<dbReference type="AlphaFoldDB" id="A0A1H8MVI8"/>
<dbReference type="InterPro" id="IPR006047">
    <property type="entry name" value="GH13_cat_dom"/>
</dbReference>
<dbReference type="SMART" id="SM00642">
    <property type="entry name" value="Aamy"/>
    <property type="match status" value="1"/>
</dbReference>
<dbReference type="FunFam" id="3.90.400.10:FF:000002">
    <property type="entry name" value="Sucrose isomerase"/>
    <property type="match status" value="1"/>
</dbReference>
<dbReference type="Gene3D" id="3.90.400.10">
    <property type="entry name" value="Oligo-1,6-glucosidase, Domain 2"/>
    <property type="match status" value="1"/>
</dbReference>
<dbReference type="STRING" id="872970.SAMN04488134_10515"/>
<comment type="similarity">
    <text evidence="1">Belongs to the glycosyl hydrolase 13 family.</text>
</comment>
<evidence type="ECO:0000256" key="1">
    <source>
        <dbReference type="ARBA" id="ARBA00008061"/>
    </source>
</evidence>
<gene>
    <name evidence="5" type="ORF">SAMN04488134_10515</name>
</gene>
<dbReference type="InterPro" id="IPR056300">
    <property type="entry name" value="SusG-like_C"/>
</dbReference>
<dbReference type="CDD" id="cd11333">
    <property type="entry name" value="AmyAc_SI_OligoGlu_DGase"/>
    <property type="match status" value="1"/>
</dbReference>
<name>A0A1H8MVI8_9BACI</name>
<accession>A0A1H8MVI8</accession>
<evidence type="ECO:0000313" key="5">
    <source>
        <dbReference type="EMBL" id="SEO21289.1"/>
    </source>
</evidence>
<protein>
    <submittedName>
        <fullName evidence="5">Alpha-glucosidase</fullName>
    </submittedName>
</protein>
<dbReference type="Gene3D" id="2.60.40.1180">
    <property type="entry name" value="Golgi alpha-mannosidase II"/>
    <property type="match status" value="1"/>
</dbReference>
<dbReference type="GO" id="GO:0004556">
    <property type="term" value="F:alpha-amylase activity"/>
    <property type="evidence" value="ECO:0007669"/>
    <property type="project" value="TreeGrafter"/>
</dbReference>
<dbReference type="SUPFAM" id="SSF51445">
    <property type="entry name" value="(Trans)glycosidases"/>
    <property type="match status" value="1"/>
</dbReference>
<dbReference type="Pfam" id="PF23915">
    <property type="entry name" value="SusG_C"/>
    <property type="match status" value="1"/>
</dbReference>
<dbReference type="InterPro" id="IPR013780">
    <property type="entry name" value="Glyco_hydro_b"/>
</dbReference>
<dbReference type="PANTHER" id="PTHR10357:SF179">
    <property type="entry name" value="NEUTRAL AND BASIC AMINO ACID TRANSPORT PROTEIN RBAT"/>
    <property type="match status" value="1"/>
</dbReference>
<sequence length="566" mass="65229">MSSPEKSEIIYQIYPKSFQDTNGDGLGDLQGIIDRLDYIKSLGVTMIWLNPIFESPHVDNGYDVSDYYTIDSKYGDELIVDRLIEAAHANGLKVMFDLVLNHTSTKHWWFQEALEGPNNRYRDYYIWKKSARKDHPPNNWASFFGGSVWELIDEDSMYYFHLFDKEMPDLNWRNPNVREEMIRIALYWLDKGVDGFRLDAFIHLEKEHGYPDVPYADPGQCSIAEEYYANLPKVDDYIKEFVLKIKKHYPNVYILGEAASADPDRGVQYTLPRGEACNSIVSFRYFPMKDRLNDEQFLIDGKPEMLDVKQFKQVMAEWQSKLGEISEPTLYLNNHDMPRAVSRLGDAKKFREDSAKTLATVMYLQKGVPVILNGEEIGMKNLEVKSWENSRLKNGQETVNWLIEKGVSEKVLKEYLSSISINASRGAMQWTDGEFAGFSTEEPWSGVNRESHYNVAAQASNTTSILSHYRILLNLKKRALFSIGNYEMYVVKSPILAYGRQYKSEKAIIIANLSDETQTSEIKRLKSLKYEILLQTGTVRVCGDTLIELAPFASIVLIIKEKKEKR</sequence>
<dbReference type="Proteomes" id="UP000199300">
    <property type="component" value="Unassembled WGS sequence"/>
</dbReference>
<evidence type="ECO:0000256" key="3">
    <source>
        <dbReference type="ARBA" id="ARBA00023295"/>
    </source>
</evidence>
<dbReference type="SUPFAM" id="SSF51011">
    <property type="entry name" value="Glycosyl hydrolase domain"/>
    <property type="match status" value="1"/>
</dbReference>
<dbReference type="RefSeq" id="WP_091496770.1">
    <property type="nucleotide sequence ID" value="NZ_FODJ01000005.1"/>
</dbReference>
<dbReference type="InterPro" id="IPR017853">
    <property type="entry name" value="GH"/>
</dbReference>
<keyword evidence="2" id="KW-0378">Hydrolase</keyword>
<dbReference type="GO" id="GO:0009313">
    <property type="term" value="P:oligosaccharide catabolic process"/>
    <property type="evidence" value="ECO:0007669"/>
    <property type="project" value="TreeGrafter"/>
</dbReference>
<proteinExistence type="inferred from homology"/>
<dbReference type="InterPro" id="IPR045857">
    <property type="entry name" value="O16G_dom_2"/>
</dbReference>
<dbReference type="EMBL" id="FODJ01000005">
    <property type="protein sequence ID" value="SEO21289.1"/>
    <property type="molecule type" value="Genomic_DNA"/>
</dbReference>
<evidence type="ECO:0000256" key="2">
    <source>
        <dbReference type="ARBA" id="ARBA00022801"/>
    </source>
</evidence>
<organism evidence="5 6">
    <name type="scientific">Amphibacillus marinus</name>
    <dbReference type="NCBI Taxonomy" id="872970"/>
    <lineage>
        <taxon>Bacteria</taxon>
        <taxon>Bacillati</taxon>
        <taxon>Bacillota</taxon>
        <taxon>Bacilli</taxon>
        <taxon>Bacillales</taxon>
        <taxon>Bacillaceae</taxon>
        <taxon>Amphibacillus</taxon>
    </lineage>
</organism>
<keyword evidence="6" id="KW-1185">Reference proteome</keyword>
<dbReference type="PANTHER" id="PTHR10357">
    <property type="entry name" value="ALPHA-AMYLASE FAMILY MEMBER"/>
    <property type="match status" value="1"/>
</dbReference>
<evidence type="ECO:0000259" key="4">
    <source>
        <dbReference type="SMART" id="SM00642"/>
    </source>
</evidence>